<evidence type="ECO:0000313" key="2">
    <source>
        <dbReference type="Proteomes" id="UP001221838"/>
    </source>
</evidence>
<comment type="caution">
    <text evidence="1">The sequence shown here is derived from an EMBL/GenBank/DDBJ whole genome shotgun (WGS) entry which is preliminary data.</text>
</comment>
<proteinExistence type="predicted"/>
<sequence length="441" mass="46667">MDSSSVYRRFLKALCASLVTPLVLTGCDNDLDLTGYAPPSCEGGGLAVSGLTPATPVDGVQLRVTTAIGGEVEQDRVVTSSGTVCATASNPPVCQSAVENLGPQSSFHKVCHDICSAYYVATTRGDDVTAHASLEALRTFLGTVDTTQEAALIAFAEGYDLACDNLQRGAIRMNADGGFSIVATRGFACGKGTELTRFELEVSSSGALKEVSSKVLERGNDNCAIGRRPVGLRRAEEVACADALGRHFAAAAHLEAASINAFLRLREELALHGADATLQDAALRSACEEVQHTEVSTRLAGRFGASPPRPGVEALPLRSLFEVALDNAVEGCVRETFGALVAHHQAANARDEGIRQAMARIAEDETRHAGLSWAIDRWAQAQLSDSERALLREARDKAVAALREEMAHPPEAVLIEEAGLPAPEVASAMMDSLTQDLWACR</sequence>
<dbReference type="CDD" id="cd00657">
    <property type="entry name" value="Ferritin_like"/>
    <property type="match status" value="1"/>
</dbReference>
<gene>
    <name evidence="1" type="ORF">POL68_35800</name>
</gene>
<reference evidence="1 2" key="1">
    <citation type="submission" date="2022-11" db="EMBL/GenBank/DDBJ databases">
        <title>Minimal conservation of predation-associated metabolite biosynthetic gene clusters underscores biosynthetic potential of Myxococcota including descriptions for ten novel species: Archangium lansinium sp. nov., Myxococcus landrumus sp. nov., Nannocystis bai.</title>
        <authorList>
            <person name="Ahearne A."/>
            <person name="Stevens C."/>
            <person name="Dowd S."/>
        </authorList>
    </citation>
    <scope>NUCLEOTIDE SEQUENCE [LARGE SCALE GENOMIC DNA]</scope>
    <source>
        <strain evidence="1 2">NCWAL01</strain>
    </source>
</reference>
<keyword evidence="2" id="KW-1185">Reference proteome</keyword>
<protein>
    <submittedName>
        <fullName evidence="1">Ferritin-like domain-containing protein</fullName>
    </submittedName>
</protein>
<dbReference type="RefSeq" id="WP_272144331.1">
    <property type="nucleotide sequence ID" value="NZ_JAQNDM010000002.1"/>
</dbReference>
<evidence type="ECO:0000313" key="1">
    <source>
        <dbReference type="EMBL" id="MDC0713885.1"/>
    </source>
</evidence>
<dbReference type="Proteomes" id="UP001221838">
    <property type="component" value="Unassembled WGS sequence"/>
</dbReference>
<dbReference type="SUPFAM" id="SSF47240">
    <property type="entry name" value="Ferritin-like"/>
    <property type="match status" value="1"/>
</dbReference>
<dbReference type="EMBL" id="JAQNDM010000002">
    <property type="protein sequence ID" value="MDC0713885.1"/>
    <property type="molecule type" value="Genomic_DNA"/>
</dbReference>
<organism evidence="1 2">
    <name type="scientific">Stigmatella ashevillensis</name>
    <dbReference type="NCBI Taxonomy" id="2995309"/>
    <lineage>
        <taxon>Bacteria</taxon>
        <taxon>Pseudomonadati</taxon>
        <taxon>Myxococcota</taxon>
        <taxon>Myxococcia</taxon>
        <taxon>Myxococcales</taxon>
        <taxon>Cystobacterineae</taxon>
        <taxon>Archangiaceae</taxon>
        <taxon>Stigmatella</taxon>
    </lineage>
</organism>
<dbReference type="InterPro" id="IPR009078">
    <property type="entry name" value="Ferritin-like_SF"/>
</dbReference>
<name>A0ABT5DL72_9BACT</name>
<accession>A0ABT5DL72</accession>